<dbReference type="InterPro" id="IPR012302">
    <property type="entry name" value="Malic_NAD-bd"/>
</dbReference>
<feature type="domain" description="Malic enzyme N-terminal" evidence="3">
    <location>
        <begin position="15"/>
        <end position="148"/>
    </location>
</feature>
<dbReference type="InterPro" id="IPR037062">
    <property type="entry name" value="Malic_N_dom_sf"/>
</dbReference>
<dbReference type="SUPFAM" id="SSF53223">
    <property type="entry name" value="Aminoacid dehydrogenase-like, N-terminal domain"/>
    <property type="match status" value="1"/>
</dbReference>
<evidence type="ECO:0000256" key="1">
    <source>
        <dbReference type="ARBA" id="ARBA00023002"/>
    </source>
</evidence>
<evidence type="ECO:0000259" key="3">
    <source>
        <dbReference type="SMART" id="SM01274"/>
    </source>
</evidence>
<dbReference type="GO" id="GO:0016616">
    <property type="term" value="F:oxidoreductase activity, acting on the CH-OH group of donors, NAD or NADP as acceptor"/>
    <property type="evidence" value="ECO:0007669"/>
    <property type="project" value="InterPro"/>
</dbReference>
<reference evidence="4" key="1">
    <citation type="journal article" date="2012" name="Science">
        <title>Fermentation, hydrogen, and sulfur metabolism in multiple uncultivated bacterial phyla.</title>
        <authorList>
            <person name="Wrighton K.C."/>
            <person name="Thomas B.C."/>
            <person name="Sharon I."/>
            <person name="Miller C.S."/>
            <person name="Castelle C.J."/>
            <person name="VerBerkmoes N.C."/>
            <person name="Wilkins M.J."/>
            <person name="Hettich R.L."/>
            <person name="Lipton M.S."/>
            <person name="Williams K.H."/>
            <person name="Long P.E."/>
            <person name="Banfield J.F."/>
        </authorList>
    </citation>
    <scope>NUCLEOTIDE SEQUENCE [LARGE SCALE GENOMIC DNA]</scope>
</reference>
<proteinExistence type="predicted"/>
<dbReference type="EMBL" id="AMFJ01000239">
    <property type="protein sequence ID" value="EKE29059.1"/>
    <property type="molecule type" value="Genomic_DNA"/>
</dbReference>
<sequence length="378" mass="43415">MNYFEESLELHEKLHWKLEVISKMPILTRLDLSLAYTPGVAAPCLKIAENKKDAYKYTIKSNTIAVISDWSAVLWLGNIGPEAGLPVMEGKCILLKEFAWVNAFPIMLDTQDTEEIIKTIKNIAPTFWGINLEDISAPRCFEIEERLKSELDIPVFHDDQHWTAIVCLAWIINWLKITGKKKENLKVVINWLWAAWTAILKLLKLYWVWNVIACDSRWIVSRNREDLNAEKIKILDIVNNDNEDWTLSDAIVRADIFIWVSVAWALSKEDVMKMNIDSMIFAMANPAPEILPDLAKEWGARIVATGRSDFPNQLNNVLVFPWIFKWALMYGIPQITDDMKLNAAQALADYVKNPTEDMIIPDPLDKRVVDVIADSLKY</sequence>
<dbReference type="GO" id="GO:0004470">
    <property type="term" value="F:malic enzyme activity"/>
    <property type="evidence" value="ECO:0007669"/>
    <property type="project" value="InterPro"/>
</dbReference>
<comment type="caution">
    <text evidence="4">The sequence shown here is derived from an EMBL/GenBank/DDBJ whole genome shotgun (WGS) entry which is preliminary data.</text>
</comment>
<evidence type="ECO:0000313" key="4">
    <source>
        <dbReference type="EMBL" id="EKE29059.1"/>
    </source>
</evidence>
<dbReference type="InterPro" id="IPR036291">
    <property type="entry name" value="NAD(P)-bd_dom_sf"/>
</dbReference>
<accession>K2GFH2</accession>
<gene>
    <name evidence="4" type="ORF">ACD_2C00239G0001</name>
</gene>
<dbReference type="SMART" id="SM01274">
    <property type="entry name" value="malic"/>
    <property type="match status" value="1"/>
</dbReference>
<dbReference type="InterPro" id="IPR046346">
    <property type="entry name" value="Aminoacid_DH-like_N_sf"/>
</dbReference>
<feature type="domain" description="Malic enzyme NAD-binding" evidence="2">
    <location>
        <begin position="160"/>
        <end position="377"/>
    </location>
</feature>
<dbReference type="InterPro" id="IPR051674">
    <property type="entry name" value="Malate_Decarboxylase"/>
</dbReference>
<dbReference type="Pfam" id="PF03949">
    <property type="entry name" value="Malic_M"/>
    <property type="match status" value="1"/>
</dbReference>
<dbReference type="CDD" id="cd05311">
    <property type="entry name" value="NAD_bind_2_malic_enz"/>
    <property type="match status" value="1"/>
</dbReference>
<organism evidence="4">
    <name type="scientific">uncultured bacterium</name>
    <name type="common">gcode 4</name>
    <dbReference type="NCBI Taxonomy" id="1234023"/>
    <lineage>
        <taxon>Bacteria</taxon>
        <taxon>environmental samples</taxon>
    </lineage>
</organism>
<dbReference type="Gene3D" id="3.40.50.10380">
    <property type="entry name" value="Malic enzyme, N-terminal domain"/>
    <property type="match status" value="1"/>
</dbReference>
<dbReference type="SMART" id="SM00919">
    <property type="entry name" value="Malic_M"/>
    <property type="match status" value="1"/>
</dbReference>
<dbReference type="Pfam" id="PF00390">
    <property type="entry name" value="malic"/>
    <property type="match status" value="1"/>
</dbReference>
<dbReference type="InterPro" id="IPR012301">
    <property type="entry name" value="Malic_N_dom"/>
</dbReference>
<dbReference type="GO" id="GO:0051287">
    <property type="term" value="F:NAD binding"/>
    <property type="evidence" value="ECO:0007669"/>
    <property type="project" value="InterPro"/>
</dbReference>
<dbReference type="InterPro" id="IPR045213">
    <property type="entry name" value="Malic_NAD-bd_bact_type"/>
</dbReference>
<dbReference type="SUPFAM" id="SSF51735">
    <property type="entry name" value="NAD(P)-binding Rossmann-fold domains"/>
    <property type="match status" value="1"/>
</dbReference>
<dbReference type="AlphaFoldDB" id="K2GFH2"/>
<dbReference type="PANTHER" id="PTHR43237">
    <property type="entry name" value="NADP-DEPENDENT MALIC ENZYME"/>
    <property type="match status" value="1"/>
</dbReference>
<protein>
    <submittedName>
        <fullName evidence="4">NADP-dependent malic enzyme</fullName>
    </submittedName>
</protein>
<name>K2GFH2_9BACT</name>
<keyword evidence="1" id="KW-0560">Oxidoreductase</keyword>
<dbReference type="PANTHER" id="PTHR43237:SF4">
    <property type="entry name" value="NADP-DEPENDENT MALIC ENZYME"/>
    <property type="match status" value="1"/>
</dbReference>
<dbReference type="Gene3D" id="3.40.50.720">
    <property type="entry name" value="NAD(P)-binding Rossmann-like Domain"/>
    <property type="match status" value="1"/>
</dbReference>
<evidence type="ECO:0000259" key="2">
    <source>
        <dbReference type="SMART" id="SM00919"/>
    </source>
</evidence>